<keyword evidence="3" id="KW-1185">Reference proteome</keyword>
<reference evidence="2" key="2">
    <citation type="submission" date="2025-09" db="UniProtKB">
        <authorList>
            <consortium name="Ensembl"/>
        </authorList>
    </citation>
    <scope>IDENTIFICATION</scope>
</reference>
<proteinExistence type="predicted"/>
<reference evidence="2" key="1">
    <citation type="submission" date="2025-08" db="UniProtKB">
        <authorList>
            <consortium name="Ensembl"/>
        </authorList>
    </citation>
    <scope>IDENTIFICATION</scope>
</reference>
<organism evidence="2 3">
    <name type="scientific">Labrus bergylta</name>
    <name type="common">ballan wrasse</name>
    <dbReference type="NCBI Taxonomy" id="56723"/>
    <lineage>
        <taxon>Eukaryota</taxon>
        <taxon>Metazoa</taxon>
        <taxon>Chordata</taxon>
        <taxon>Craniata</taxon>
        <taxon>Vertebrata</taxon>
        <taxon>Euteleostomi</taxon>
        <taxon>Actinopterygii</taxon>
        <taxon>Neopterygii</taxon>
        <taxon>Teleostei</taxon>
        <taxon>Neoteleostei</taxon>
        <taxon>Acanthomorphata</taxon>
        <taxon>Eupercaria</taxon>
        <taxon>Labriformes</taxon>
        <taxon>Labridae</taxon>
        <taxon>Labrus</taxon>
    </lineage>
</organism>
<feature type="region of interest" description="Disordered" evidence="1">
    <location>
        <begin position="1"/>
        <end position="27"/>
    </location>
</feature>
<dbReference type="AlphaFoldDB" id="A0A3Q3H0G8"/>
<evidence type="ECO:0000313" key="3">
    <source>
        <dbReference type="Proteomes" id="UP000261660"/>
    </source>
</evidence>
<dbReference type="Ensembl" id="ENSLBET00000038912.1">
    <property type="protein sequence ID" value="ENSLBEP00000037364.1"/>
    <property type="gene ID" value="ENSLBEG00000027889.1"/>
</dbReference>
<protein>
    <submittedName>
        <fullName evidence="2">Uncharacterized protein</fullName>
    </submittedName>
</protein>
<dbReference type="GeneTree" id="ENSGT00940000168128"/>
<name>A0A3Q3H0G8_9LABR</name>
<evidence type="ECO:0000256" key="1">
    <source>
        <dbReference type="SAM" id="MobiDB-lite"/>
    </source>
</evidence>
<dbReference type="InParanoid" id="A0A3Q3H0G8"/>
<dbReference type="Proteomes" id="UP000261660">
    <property type="component" value="Unplaced"/>
</dbReference>
<dbReference type="STRING" id="56723.ENSLBEP00000037364"/>
<sequence>MIKDPGGTGPETVAPSPGGTAKSKLDTLSKDDLIKFAKKQMAAMQKMKGKCAGR</sequence>
<accession>A0A3Q3H0G8</accession>
<evidence type="ECO:0000313" key="2">
    <source>
        <dbReference type="Ensembl" id="ENSLBEP00000037364.1"/>
    </source>
</evidence>